<gene>
    <name evidence="1" type="primary">csf2</name>
    <name evidence="1" type="ORF">DT376_21865</name>
</gene>
<dbReference type="Proteomes" id="UP000253594">
    <property type="component" value="Unassembled WGS sequence"/>
</dbReference>
<reference evidence="1 2" key="1">
    <citation type="submission" date="2018-07" db="EMBL/GenBank/DDBJ databases">
        <title>Mechanisms of high-level aminoglycoside resistance among Gram-negative pathogens in Brazil.</title>
        <authorList>
            <person name="Ballaben A.S."/>
            <person name="Darini A.L.C."/>
            <person name="Doi Y."/>
        </authorList>
    </citation>
    <scope>NUCLEOTIDE SEQUENCE [LARGE SCALE GENOMIC DNA]</scope>
    <source>
        <strain evidence="1 2">B2-305</strain>
    </source>
</reference>
<comment type="caution">
    <text evidence="1">The sequence shown here is derived from an EMBL/GenBank/DDBJ whole genome shotgun (WGS) entry which is preliminary data.</text>
</comment>
<sequence length="347" mass="37835">MKIEGILQNLTPFHSSVPGDSRVDLQGRWASEGFPCIRTRTMRFARIGTDNDEDAPTVGVVPIVPANTLRHTLRSRMLNQILDQIRGKATLSIGAYTALSAGSASGNPDGVKATFAEIKTTAQHPFLGLWGGGPRMMEGKIKVDSAYAITQDYLPLLGPYEELATNSKNRLLEVAFTRRVDPVLGQPLDQELIVGGAAAITEYSNQQANIRRNKKLKGGESAADEERQARGLNSFAAHEYVIPGVNWLWRISVRNPTDAQRGMILNALQELHGEQVGGMSRLEYGRFHIKSILVDGSPAWDGQTLDSTNEHVASWLSSLADSLDEIEAGSIEAFAKSEKSPKTEVEA</sequence>
<evidence type="ECO:0000313" key="2">
    <source>
        <dbReference type="Proteomes" id="UP000253594"/>
    </source>
</evidence>
<proteinExistence type="predicted"/>
<evidence type="ECO:0000313" key="1">
    <source>
        <dbReference type="EMBL" id="RCI72788.1"/>
    </source>
</evidence>
<organism evidence="1 2">
    <name type="scientific">Pseudomonas aeruginosa</name>
    <dbReference type="NCBI Taxonomy" id="287"/>
    <lineage>
        <taxon>Bacteria</taxon>
        <taxon>Pseudomonadati</taxon>
        <taxon>Pseudomonadota</taxon>
        <taxon>Gammaproteobacteria</taxon>
        <taxon>Pseudomonadales</taxon>
        <taxon>Pseudomonadaceae</taxon>
        <taxon>Pseudomonas</taxon>
    </lineage>
</organism>
<accession>A0A367M5W2</accession>
<dbReference type="InterPro" id="IPR017546">
    <property type="entry name" value="CRISPR-assoc_prot_Csf2"/>
</dbReference>
<dbReference type="NCBIfam" id="TIGR03115">
    <property type="entry name" value="cas7_csf2"/>
    <property type="match status" value="1"/>
</dbReference>
<dbReference type="EMBL" id="QORE01000821">
    <property type="protein sequence ID" value="RCI72788.1"/>
    <property type="molecule type" value="Genomic_DNA"/>
</dbReference>
<dbReference type="AlphaFoldDB" id="A0A367M5W2"/>
<name>A0A367M5W2_PSEAI</name>
<protein>
    <submittedName>
        <fullName evidence="1">Type IV CRISPR-associated protein Csf2</fullName>
    </submittedName>
</protein>